<organism evidence="2 3">
    <name type="scientific">Mycoplasmopsis ciconiae</name>
    <dbReference type="NCBI Taxonomy" id="561067"/>
    <lineage>
        <taxon>Bacteria</taxon>
        <taxon>Bacillati</taxon>
        <taxon>Mycoplasmatota</taxon>
        <taxon>Mycoplasmoidales</taxon>
        <taxon>Metamycoplasmataceae</taxon>
        <taxon>Mycoplasmopsis</taxon>
    </lineage>
</organism>
<dbReference type="InterPro" id="IPR027593">
    <property type="entry name" value="Aro_clust"/>
</dbReference>
<gene>
    <name evidence="2" type="ORF">V2E24_02590</name>
</gene>
<comment type="caution">
    <text evidence="2">The sequence shown here is derived from an EMBL/GenBank/DDBJ whole genome shotgun (WGS) entry which is preliminary data.</text>
</comment>
<feature type="chain" id="PRO_5045215257" evidence="1">
    <location>
        <begin position="20"/>
        <end position="300"/>
    </location>
</feature>
<evidence type="ECO:0000313" key="3">
    <source>
        <dbReference type="Proteomes" id="UP001344817"/>
    </source>
</evidence>
<dbReference type="Proteomes" id="UP001344817">
    <property type="component" value="Unassembled WGS sequence"/>
</dbReference>
<name>A0ABU7MN18_9BACT</name>
<protein>
    <submittedName>
        <fullName evidence="2">Aromatic motif membrane protein</fullName>
    </submittedName>
</protein>
<evidence type="ECO:0000256" key="1">
    <source>
        <dbReference type="SAM" id="SignalP"/>
    </source>
</evidence>
<feature type="signal peptide" evidence="1">
    <location>
        <begin position="1"/>
        <end position="19"/>
    </location>
</feature>
<proteinExistence type="predicted"/>
<evidence type="ECO:0000313" key="2">
    <source>
        <dbReference type="EMBL" id="MEE3928456.1"/>
    </source>
</evidence>
<dbReference type="EMBL" id="JAZDWZ010000007">
    <property type="protein sequence ID" value="MEE3928456.1"/>
    <property type="molecule type" value="Genomic_DNA"/>
</dbReference>
<keyword evidence="3" id="KW-1185">Reference proteome</keyword>
<sequence length="300" mass="36059">MKKLLKTLSILSISSPCFLALSCSNINNSQSTLTQKPKEESQIKKFDTKILDTIFFQYYSENELKVYKDIQSKIPLKMVSTLKYALLYRPYFRNILTSQSYERIRQNSENVIKETLNTNIYWFLENINKFNFFLYAYGNKYKSNEYDEDFYKENSEWVQKIEDLSIQKVVQKNLSEDIKINFLIFSDNYFFVILENQKNPKNNLTLIPEFFEMENISDLEMFYKQINLSRNKRKQLDIDYIKKISDADSLEKNIQDLENKYSWDRFANLFDEFNYFDDFFDSVFELNKANIKIKRYVLGG</sequence>
<dbReference type="NCBIfam" id="TIGR04313">
    <property type="entry name" value="aro_clust_Mycop"/>
    <property type="match status" value="1"/>
</dbReference>
<keyword evidence="1" id="KW-0732">Signal</keyword>
<dbReference type="RefSeq" id="WP_330500868.1">
    <property type="nucleotide sequence ID" value="NZ_JAZDWZ010000007.1"/>
</dbReference>
<dbReference type="PROSITE" id="PS51257">
    <property type="entry name" value="PROKAR_LIPOPROTEIN"/>
    <property type="match status" value="1"/>
</dbReference>
<reference evidence="2" key="1">
    <citation type="submission" date="2024-01" db="EMBL/GenBank/DDBJ databases">
        <title>Genome sequence of Mycoplasma ciconiae type strain DSM 25251.</title>
        <authorList>
            <person name="Spergser J."/>
        </authorList>
    </citation>
    <scope>NUCLEOTIDE SEQUENCE [LARGE SCALE GENOMIC DNA]</scope>
    <source>
        <strain evidence="2">DSM 25251</strain>
    </source>
</reference>
<accession>A0ABU7MN18</accession>